<evidence type="ECO:0000313" key="3">
    <source>
        <dbReference type="Proteomes" id="UP000325780"/>
    </source>
</evidence>
<feature type="compositionally biased region" description="Low complexity" evidence="1">
    <location>
        <begin position="126"/>
        <end position="139"/>
    </location>
</feature>
<dbReference type="AlphaFoldDB" id="A0A5N6TDK1"/>
<feature type="region of interest" description="Disordered" evidence="1">
    <location>
        <begin position="257"/>
        <end position="285"/>
    </location>
</feature>
<sequence length="345" mass="38238">MSNLPERPWTEEEKYTLLTEILKKAGVPHNNLVRIIRDLNISPSWADIPLPPGRSLNSCQLAFSRMYSQQHAHLPVNQSLVHYPYLRNETIAPSGAVHDNGPARKRPLFSTNKPTLAPRAIQPRPTTGTTTFSGESGASALTSPGSENMPIRSEPPRKRGRPSKAESERRKAIAEARGETYPPPRRLGSNKLKDPSTPNSPSSFELSATSSMLQASGNRPPNVQQHEPRYLPFTGREPIFEGSSGDEQVRDIPNREAMSTMRGLPRPTETIQILPSPKLPQPGHRKAIARMGPEERPFESLHIDRMSFSDSSQRSIIHPSNRRPNEPPISGPEVLLHTSVEKQGG</sequence>
<accession>A0A5N6TDK1</accession>
<feature type="compositionally biased region" description="Polar residues" evidence="1">
    <location>
        <begin position="196"/>
        <end position="225"/>
    </location>
</feature>
<reference evidence="2 3" key="1">
    <citation type="submission" date="2019-04" db="EMBL/GenBank/DDBJ databases">
        <title>Friends and foes A comparative genomics study of 23 Aspergillus species from section Flavi.</title>
        <authorList>
            <consortium name="DOE Joint Genome Institute"/>
            <person name="Kjaerbolling I."/>
            <person name="Vesth T."/>
            <person name="Frisvad J.C."/>
            <person name="Nybo J.L."/>
            <person name="Theobald S."/>
            <person name="Kildgaard S."/>
            <person name="Isbrandt T."/>
            <person name="Kuo A."/>
            <person name="Sato A."/>
            <person name="Lyhne E.K."/>
            <person name="Kogle M.E."/>
            <person name="Wiebenga A."/>
            <person name="Kun R.S."/>
            <person name="Lubbers R.J."/>
            <person name="Makela M.R."/>
            <person name="Barry K."/>
            <person name="Chovatia M."/>
            <person name="Clum A."/>
            <person name="Daum C."/>
            <person name="Haridas S."/>
            <person name="He G."/>
            <person name="LaButti K."/>
            <person name="Lipzen A."/>
            <person name="Mondo S."/>
            <person name="Riley R."/>
            <person name="Salamov A."/>
            <person name="Simmons B.A."/>
            <person name="Magnuson J.K."/>
            <person name="Henrissat B."/>
            <person name="Mortensen U.H."/>
            <person name="Larsen T.O."/>
            <person name="Devries R.P."/>
            <person name="Grigoriev I.V."/>
            <person name="Machida M."/>
            <person name="Baker S.E."/>
            <person name="Andersen M.R."/>
        </authorList>
    </citation>
    <scope>NUCLEOTIDE SEQUENCE [LARGE SCALE GENOMIC DNA]</scope>
    <source>
        <strain evidence="2 3">IBT 18842</strain>
    </source>
</reference>
<gene>
    <name evidence="2" type="ORF">BDV25DRAFT_134875</name>
</gene>
<protein>
    <submittedName>
        <fullName evidence="2">Uncharacterized protein</fullName>
    </submittedName>
</protein>
<evidence type="ECO:0000256" key="1">
    <source>
        <dbReference type="SAM" id="MobiDB-lite"/>
    </source>
</evidence>
<dbReference type="EMBL" id="ML742666">
    <property type="protein sequence ID" value="KAE8144201.1"/>
    <property type="molecule type" value="Genomic_DNA"/>
</dbReference>
<organism evidence="2 3">
    <name type="scientific">Aspergillus avenaceus</name>
    <dbReference type="NCBI Taxonomy" id="36643"/>
    <lineage>
        <taxon>Eukaryota</taxon>
        <taxon>Fungi</taxon>
        <taxon>Dikarya</taxon>
        <taxon>Ascomycota</taxon>
        <taxon>Pezizomycotina</taxon>
        <taxon>Eurotiomycetes</taxon>
        <taxon>Eurotiomycetidae</taxon>
        <taxon>Eurotiales</taxon>
        <taxon>Aspergillaceae</taxon>
        <taxon>Aspergillus</taxon>
        <taxon>Aspergillus subgen. Circumdati</taxon>
    </lineage>
</organism>
<keyword evidence="3" id="KW-1185">Reference proteome</keyword>
<dbReference type="Proteomes" id="UP000325780">
    <property type="component" value="Unassembled WGS sequence"/>
</dbReference>
<feature type="region of interest" description="Disordered" evidence="1">
    <location>
        <begin position="94"/>
        <end position="228"/>
    </location>
</feature>
<evidence type="ECO:0000313" key="2">
    <source>
        <dbReference type="EMBL" id="KAE8144201.1"/>
    </source>
</evidence>
<feature type="compositionally biased region" description="Basic and acidic residues" evidence="1">
    <location>
        <begin position="163"/>
        <end position="178"/>
    </location>
</feature>
<proteinExistence type="predicted"/>
<name>A0A5N6TDK1_ASPAV</name>
<feature type="region of interest" description="Disordered" evidence="1">
    <location>
        <begin position="304"/>
        <end position="345"/>
    </location>
</feature>
<dbReference type="OrthoDB" id="5371646at2759"/>